<proteinExistence type="predicted"/>
<dbReference type="RefSeq" id="WP_215505480.1">
    <property type="nucleotide sequence ID" value="NZ_CP076363.1"/>
</dbReference>
<keyword evidence="1" id="KW-0614">Plasmid</keyword>
<sequence>MTPLPWPGTLQINAWAGPAAQNTSAVAADLRSRLLAANTPHRSRLLAPVPVDPRNWRDPRVGWGLVLPDDARPPGPGKAGLWPSDPEPLAALLAARGGTVLRWTPEGLPATLRRYHEDGSWQDISWQAQHYGNSAGQIPRYLLIVAPPSIIPWRVQYALQFHHFTGRLDLAGVALENHVEALLSDWRQSSADPLAQLLWAVVHDAADITALLRASVTAPLAEKLRDDGDYTLDFLTDDRGTAAGLIAALERGTPALVVTSSHGATHPLGDLAVMRAQLGAPVDRGHAVLDPQAVLAGWSPDGAIWYAHACCSAGADGTTSFGSYVGPDTDVGQILRRVADCGAMTAPLPCALLGAKRPLRGFIGHVEPTFDWTLRAPDSGQFMTMPLIEALYAGLFSGQPMGMALDACRRASASLTGSYAHAVEELAAGAATQGALLRMQLAAKDWDALVLLGDPAVTIAQPRPMA</sequence>
<evidence type="ECO:0000313" key="1">
    <source>
        <dbReference type="EMBL" id="QWK92753.1"/>
    </source>
</evidence>
<protein>
    <recommendedName>
        <fullName evidence="3">Gingipain domain-containing protein</fullName>
    </recommendedName>
</protein>
<evidence type="ECO:0008006" key="3">
    <source>
        <dbReference type="Google" id="ProtNLM"/>
    </source>
</evidence>
<dbReference type="KEGG" id="gfu:KM031_19105"/>
<reference evidence="1" key="1">
    <citation type="submission" date="2021-06" db="EMBL/GenBank/DDBJ databases">
        <authorList>
            <person name="Lee C.-S."/>
            <person name="Jin L."/>
        </authorList>
    </citation>
    <scope>NUCLEOTIDE SEQUENCE</scope>
    <source>
        <strain evidence="1">Con5</strain>
        <plasmid evidence="1">p2</plasmid>
    </source>
</reference>
<evidence type="ECO:0000313" key="2">
    <source>
        <dbReference type="Proteomes" id="UP000679352"/>
    </source>
</evidence>
<dbReference type="Proteomes" id="UP000679352">
    <property type="component" value="Plasmid p2"/>
</dbReference>
<keyword evidence="2" id="KW-1185">Reference proteome</keyword>
<dbReference type="AlphaFoldDB" id="A0A975S466"/>
<name>A0A975S466_9RHOB</name>
<accession>A0A975S466</accession>
<dbReference type="EMBL" id="CP076363">
    <property type="protein sequence ID" value="QWK92753.1"/>
    <property type="molecule type" value="Genomic_DNA"/>
</dbReference>
<geneLocation type="plasmid" evidence="1 2">
    <name>p2</name>
</geneLocation>
<gene>
    <name evidence="1" type="ORF">KM031_19105</name>
</gene>
<organism evidence="1 2">
    <name type="scientific">Gemmobacter fulvus</name>
    <dbReference type="NCBI Taxonomy" id="2840474"/>
    <lineage>
        <taxon>Bacteria</taxon>
        <taxon>Pseudomonadati</taxon>
        <taxon>Pseudomonadota</taxon>
        <taxon>Alphaproteobacteria</taxon>
        <taxon>Rhodobacterales</taxon>
        <taxon>Paracoccaceae</taxon>
        <taxon>Gemmobacter</taxon>
    </lineage>
</organism>